<organism evidence="1">
    <name type="scientific">Rhizophora mucronata</name>
    <name type="common">Asiatic mangrove</name>
    <dbReference type="NCBI Taxonomy" id="61149"/>
    <lineage>
        <taxon>Eukaryota</taxon>
        <taxon>Viridiplantae</taxon>
        <taxon>Streptophyta</taxon>
        <taxon>Embryophyta</taxon>
        <taxon>Tracheophyta</taxon>
        <taxon>Spermatophyta</taxon>
        <taxon>Magnoliopsida</taxon>
        <taxon>eudicotyledons</taxon>
        <taxon>Gunneridae</taxon>
        <taxon>Pentapetalae</taxon>
        <taxon>rosids</taxon>
        <taxon>fabids</taxon>
        <taxon>Malpighiales</taxon>
        <taxon>Rhizophoraceae</taxon>
        <taxon>Rhizophora</taxon>
    </lineage>
</organism>
<reference evidence="1" key="1">
    <citation type="submission" date="2018-02" db="EMBL/GenBank/DDBJ databases">
        <title>Rhizophora mucronata_Transcriptome.</title>
        <authorList>
            <person name="Meera S.P."/>
            <person name="Sreeshan A."/>
            <person name="Augustine A."/>
        </authorList>
    </citation>
    <scope>NUCLEOTIDE SEQUENCE</scope>
    <source>
        <tissue evidence="1">Leaf</tissue>
    </source>
</reference>
<sequence length="35" mass="4026">MITIHASTIELNSKCKVETKKCKQKISSLDMLEHH</sequence>
<proteinExistence type="predicted"/>
<dbReference type="AlphaFoldDB" id="A0A2P2NM95"/>
<dbReference type="EMBL" id="GGEC01063133">
    <property type="protein sequence ID" value="MBX43617.1"/>
    <property type="molecule type" value="Transcribed_RNA"/>
</dbReference>
<name>A0A2P2NM95_RHIMU</name>
<accession>A0A2P2NM95</accession>
<evidence type="ECO:0000313" key="1">
    <source>
        <dbReference type="EMBL" id="MBX43617.1"/>
    </source>
</evidence>
<protein>
    <submittedName>
        <fullName evidence="1">Uncharacterized protein</fullName>
    </submittedName>
</protein>